<keyword evidence="9" id="KW-0285">Flavoprotein</keyword>
<evidence type="ECO:0008006" key="19">
    <source>
        <dbReference type="Google" id="ProtNLM"/>
    </source>
</evidence>
<accession>A0A9W6Z878</accession>
<dbReference type="SMART" id="SM01117">
    <property type="entry name" value="Cyt-b5"/>
    <property type="match status" value="1"/>
</dbReference>
<feature type="domain" description="FAD-binding FR-type" evidence="16">
    <location>
        <begin position="542"/>
        <end position="653"/>
    </location>
</feature>
<dbReference type="GO" id="GO:0030151">
    <property type="term" value="F:molybdenum ion binding"/>
    <property type="evidence" value="ECO:0007669"/>
    <property type="project" value="InterPro"/>
</dbReference>
<dbReference type="AlphaFoldDB" id="A0A9W6Z878"/>
<dbReference type="Gene3D" id="2.60.40.650">
    <property type="match status" value="1"/>
</dbReference>
<comment type="cofactor">
    <cofactor evidence="2">
        <name>heme</name>
        <dbReference type="ChEBI" id="CHEBI:30413"/>
    </cofactor>
</comment>
<dbReference type="FunFam" id="3.90.420.10:FF:000003">
    <property type="entry name" value="Nitrate reductase"/>
    <property type="match status" value="1"/>
</dbReference>
<dbReference type="Pfam" id="PF00970">
    <property type="entry name" value="FAD_binding_6"/>
    <property type="match status" value="1"/>
</dbReference>
<dbReference type="FunFam" id="2.40.30.10:FF:000021">
    <property type="entry name" value="NADH-cytochrome b5 reductase"/>
    <property type="match status" value="1"/>
</dbReference>
<comment type="cofactor">
    <cofactor evidence="1">
        <name>Mo-molybdopterin</name>
        <dbReference type="ChEBI" id="CHEBI:71302"/>
    </cofactor>
</comment>
<comment type="cofactor">
    <cofactor evidence="3">
        <name>FAD</name>
        <dbReference type="ChEBI" id="CHEBI:57692"/>
    </cofactor>
</comment>
<feature type="non-terminal residue" evidence="17">
    <location>
        <position position="800"/>
    </location>
</feature>
<dbReference type="InterPro" id="IPR014756">
    <property type="entry name" value="Ig_E-set"/>
</dbReference>
<evidence type="ECO:0000259" key="16">
    <source>
        <dbReference type="PROSITE" id="PS51384"/>
    </source>
</evidence>
<dbReference type="GO" id="GO:0008482">
    <property type="term" value="F:sulfite oxidase activity"/>
    <property type="evidence" value="ECO:0007669"/>
    <property type="project" value="TreeGrafter"/>
</dbReference>
<evidence type="ECO:0000256" key="11">
    <source>
        <dbReference type="ARBA" id="ARBA00022827"/>
    </source>
</evidence>
<dbReference type="GO" id="GO:0043546">
    <property type="term" value="F:molybdopterin cofactor binding"/>
    <property type="evidence" value="ECO:0007669"/>
    <property type="project" value="TreeGrafter"/>
</dbReference>
<dbReference type="GO" id="GO:0020037">
    <property type="term" value="F:heme binding"/>
    <property type="evidence" value="ECO:0007669"/>
    <property type="project" value="InterPro"/>
</dbReference>
<evidence type="ECO:0000256" key="9">
    <source>
        <dbReference type="ARBA" id="ARBA00022630"/>
    </source>
</evidence>
<dbReference type="Gene3D" id="3.90.420.10">
    <property type="entry name" value="Oxidoreductase, molybdopterin-binding domain"/>
    <property type="match status" value="1"/>
</dbReference>
<dbReference type="PRINTS" id="PR00406">
    <property type="entry name" value="CYTB5RDTASE"/>
</dbReference>
<comment type="subunit">
    <text evidence="6">Homodimer.</text>
</comment>
<dbReference type="PROSITE" id="PS51384">
    <property type="entry name" value="FAD_FR"/>
    <property type="match status" value="1"/>
</dbReference>
<organism evidence="17 18">
    <name type="scientific">Triparma laevis f. inornata</name>
    <dbReference type="NCBI Taxonomy" id="1714386"/>
    <lineage>
        <taxon>Eukaryota</taxon>
        <taxon>Sar</taxon>
        <taxon>Stramenopiles</taxon>
        <taxon>Ochrophyta</taxon>
        <taxon>Bolidophyceae</taxon>
        <taxon>Parmales</taxon>
        <taxon>Triparmaceae</taxon>
        <taxon>Triparma</taxon>
    </lineage>
</organism>
<dbReference type="PANTHER" id="PTHR19372:SF7">
    <property type="entry name" value="SULFITE OXIDASE, MITOCHONDRIAL"/>
    <property type="match status" value="1"/>
</dbReference>
<dbReference type="SUPFAM" id="SSF56524">
    <property type="entry name" value="Oxidoreductase molybdopterin-binding domain"/>
    <property type="match status" value="1"/>
</dbReference>
<dbReference type="PRINTS" id="PR00371">
    <property type="entry name" value="FPNCR"/>
</dbReference>
<reference evidence="18" key="1">
    <citation type="journal article" date="2023" name="Commun. Biol.">
        <title>Genome analysis of Parmales, the sister group of diatoms, reveals the evolutionary specialization of diatoms from phago-mixotrophs to photoautotrophs.</title>
        <authorList>
            <person name="Ban H."/>
            <person name="Sato S."/>
            <person name="Yoshikawa S."/>
            <person name="Yamada K."/>
            <person name="Nakamura Y."/>
            <person name="Ichinomiya M."/>
            <person name="Sato N."/>
            <person name="Blanc-Mathieu R."/>
            <person name="Endo H."/>
            <person name="Kuwata A."/>
            <person name="Ogata H."/>
        </authorList>
    </citation>
    <scope>NUCLEOTIDE SEQUENCE [LARGE SCALE GENOMIC DNA]</scope>
</reference>
<evidence type="ECO:0000256" key="6">
    <source>
        <dbReference type="ARBA" id="ARBA00011738"/>
    </source>
</evidence>
<keyword evidence="13" id="KW-0408">Iron</keyword>
<dbReference type="Proteomes" id="UP001162640">
    <property type="component" value="Unassembled WGS sequence"/>
</dbReference>
<dbReference type="InterPro" id="IPR039261">
    <property type="entry name" value="FNR_nucleotide-bd"/>
</dbReference>
<dbReference type="Gene3D" id="3.10.120.10">
    <property type="entry name" value="Cytochrome b5-like heme/steroid binding domain"/>
    <property type="match status" value="1"/>
</dbReference>
<dbReference type="InterPro" id="IPR000572">
    <property type="entry name" value="OxRdtase_Mopterin-bd_dom"/>
</dbReference>
<evidence type="ECO:0000259" key="15">
    <source>
        <dbReference type="PROSITE" id="PS50255"/>
    </source>
</evidence>
<dbReference type="GO" id="GO:0042128">
    <property type="term" value="P:nitrate assimilation"/>
    <property type="evidence" value="ECO:0007669"/>
    <property type="project" value="UniProtKB-KW"/>
</dbReference>
<dbReference type="InterPro" id="IPR001199">
    <property type="entry name" value="Cyt_B5-like_heme/steroid-bd"/>
</dbReference>
<dbReference type="CDD" id="cd06183">
    <property type="entry name" value="cyt_b5_reduct_like"/>
    <property type="match status" value="1"/>
</dbReference>
<evidence type="ECO:0000256" key="7">
    <source>
        <dbReference type="ARBA" id="ARBA00022505"/>
    </source>
</evidence>
<dbReference type="InterPro" id="IPR018506">
    <property type="entry name" value="Cyt_B5_heme-BS"/>
</dbReference>
<dbReference type="InterPro" id="IPR001709">
    <property type="entry name" value="Flavoprot_Pyr_Nucl_cyt_Rdtase"/>
</dbReference>
<dbReference type="InterPro" id="IPR017938">
    <property type="entry name" value="Riboflavin_synthase-like_b-brl"/>
</dbReference>
<sequence length="800" mass="88942">MVRLTGRHPFNTEAPLKLLHDTGFITPPHLHYVRNHGAVPKLSWDDHTVKFNVLSTGVTTFTMDDILKFPSITLPVTLCCAGNRRKEQNLVRQTIGFGWGAAGVSTSVWTGVRLSTILDSIGIPADTRGLHCEMIGVEDLPNKVGEGPFAEKWGAKVKYGTSLPLAKVMNEANDIFLAYEQNGERLTPDHGYPIRVVIPGYIGGRMIKWLDKVNIIQHETHNHYHYHDNRILPPAVTYEESLKGKWWYKPEYIFNELNINSAIATPDHDETLNLVKHLDAPYTIKGYAYSGGGRAVSRVEVTLDDGVTWTLADIIRTEETTPHDMKWCWVFWKLQIHTSAFVGAKEIMVRATDEASNRQPRDCTWNLMGMGNNCYFRIKIHNSNGVLRFEHPDLAGTQPGGWLTRKGGKLKSAGYGLIADIEEAQDLAEQKSKPAVAKTAYDPNAKKFTMTQVAEHDTEDSVWIVVEGKVYDCTPYLEDHPGGADSIMINAGCDATEDFQAIHSIKATKLLEEYYIGDLITEDEQKGLKVDVQTEKIALNPKKKVALFLQEKIVLSHDSFLLNFALQTPDTTLGLPTGNHIFLSGKVNGKTVMRRYTPVSSDYDVGCVKFVIKAYPPAPPRFPDGGIFSQHLDSLKIGDTVDFKGPVGEFNYSGDGKFTVDHKPHSAKTFCMIAGGTGITPAAQVAAEILRNPEDPTKIHLIFGCRNEGDLLLRSTLDRWASEYPDRITVHYILSDSSPPGWSESGHSTGFVSEGLFREQFPPPSNDVWVLMCGPPIMLERGCLPALAKIGYATENIFSF</sequence>
<keyword evidence="10" id="KW-0479">Metal-binding</keyword>
<evidence type="ECO:0000313" key="18">
    <source>
        <dbReference type="Proteomes" id="UP001162640"/>
    </source>
</evidence>
<dbReference type="PRINTS" id="PR00363">
    <property type="entry name" value="CYTOCHROMEB5"/>
</dbReference>
<dbReference type="SUPFAM" id="SSF55856">
    <property type="entry name" value="Cytochrome b5-like heme/steroid binding domain"/>
    <property type="match status" value="1"/>
</dbReference>
<feature type="domain" description="Cytochrome b5 heme-binding" evidence="15">
    <location>
        <begin position="445"/>
        <end position="520"/>
    </location>
</feature>
<dbReference type="InterPro" id="IPR036400">
    <property type="entry name" value="Cyt_B5-like_heme/steroid_sf"/>
</dbReference>
<keyword evidence="11" id="KW-0274">FAD</keyword>
<dbReference type="Pfam" id="PF00175">
    <property type="entry name" value="NAD_binding_1"/>
    <property type="match status" value="1"/>
</dbReference>
<evidence type="ECO:0000256" key="3">
    <source>
        <dbReference type="ARBA" id="ARBA00001974"/>
    </source>
</evidence>
<protein>
    <recommendedName>
        <fullName evidence="19">Nitrate reductase</fullName>
    </recommendedName>
</protein>
<dbReference type="EMBL" id="BLQM01000008">
    <property type="protein sequence ID" value="GMH49229.1"/>
    <property type="molecule type" value="Genomic_DNA"/>
</dbReference>
<dbReference type="SUPFAM" id="SSF63380">
    <property type="entry name" value="Riboflavin synthase domain-like"/>
    <property type="match status" value="1"/>
</dbReference>
<dbReference type="Pfam" id="PF03404">
    <property type="entry name" value="Mo-co_dimer"/>
    <property type="match status" value="1"/>
</dbReference>
<evidence type="ECO:0000256" key="8">
    <source>
        <dbReference type="ARBA" id="ARBA00022617"/>
    </source>
</evidence>
<dbReference type="PROSITE" id="PS50255">
    <property type="entry name" value="CYTOCHROME_B5_2"/>
    <property type="match status" value="1"/>
</dbReference>
<dbReference type="PRINTS" id="PR00407">
    <property type="entry name" value="EUMOPTERIN"/>
</dbReference>
<evidence type="ECO:0000256" key="5">
    <source>
        <dbReference type="ARBA" id="ARBA00006253"/>
    </source>
</evidence>
<dbReference type="InterPro" id="IPR005066">
    <property type="entry name" value="MoCF_OxRdtse_dimer"/>
</dbReference>
<evidence type="ECO:0000256" key="4">
    <source>
        <dbReference type="ARBA" id="ARBA00003838"/>
    </source>
</evidence>
<dbReference type="InterPro" id="IPR008333">
    <property type="entry name" value="Cbr1-like_FAD-bd_dom"/>
</dbReference>
<dbReference type="PROSITE" id="PS00191">
    <property type="entry name" value="CYTOCHROME_B5_1"/>
    <property type="match status" value="1"/>
</dbReference>
<feature type="non-terminal residue" evidence="17">
    <location>
        <position position="1"/>
    </location>
</feature>
<keyword evidence="8" id="KW-0349">Heme</keyword>
<evidence type="ECO:0000256" key="13">
    <source>
        <dbReference type="ARBA" id="ARBA00023004"/>
    </source>
</evidence>
<dbReference type="PANTHER" id="PTHR19372">
    <property type="entry name" value="SULFITE REDUCTASE"/>
    <property type="match status" value="1"/>
</dbReference>
<evidence type="ECO:0000313" key="17">
    <source>
        <dbReference type="EMBL" id="GMH49229.1"/>
    </source>
</evidence>
<dbReference type="InterPro" id="IPR036374">
    <property type="entry name" value="OxRdtase_Mopterin-bd_sf"/>
</dbReference>
<dbReference type="FunFam" id="3.10.120.10:FF:000007">
    <property type="entry name" value="Sulfite oxidase, mitochondrial"/>
    <property type="match status" value="1"/>
</dbReference>
<comment type="function">
    <text evidence="4">Nitrate reductase is a key enzyme involved in the first step of nitrate assimilation in plants, fungi and bacteria.</text>
</comment>
<dbReference type="Pfam" id="PF00173">
    <property type="entry name" value="Cyt-b5"/>
    <property type="match status" value="1"/>
</dbReference>
<proteinExistence type="inferred from homology"/>
<name>A0A9W6Z878_9STRA</name>
<dbReference type="SUPFAM" id="SSF81296">
    <property type="entry name" value="E set domains"/>
    <property type="match status" value="1"/>
</dbReference>
<dbReference type="InterPro" id="IPR001433">
    <property type="entry name" value="OxRdtase_FAD/NAD-bd"/>
</dbReference>
<dbReference type="GO" id="GO:0006790">
    <property type="term" value="P:sulfur compound metabolic process"/>
    <property type="evidence" value="ECO:0007669"/>
    <property type="project" value="TreeGrafter"/>
</dbReference>
<evidence type="ECO:0000256" key="14">
    <source>
        <dbReference type="ARBA" id="ARBA00023063"/>
    </source>
</evidence>
<keyword evidence="7" id="KW-0500">Molybdenum</keyword>
<dbReference type="Pfam" id="PF00174">
    <property type="entry name" value="Oxidored_molyb"/>
    <property type="match status" value="1"/>
</dbReference>
<dbReference type="InterPro" id="IPR008335">
    <property type="entry name" value="Mopterin_OxRdtase_euk"/>
</dbReference>
<comment type="similarity">
    <text evidence="5">Belongs to the nitrate reductase family.</text>
</comment>
<evidence type="ECO:0000256" key="2">
    <source>
        <dbReference type="ARBA" id="ARBA00001971"/>
    </source>
</evidence>
<keyword evidence="12" id="KW-0560">Oxidoreductase</keyword>
<dbReference type="Gene3D" id="2.40.30.10">
    <property type="entry name" value="Translation factors"/>
    <property type="match status" value="1"/>
</dbReference>
<evidence type="ECO:0000256" key="1">
    <source>
        <dbReference type="ARBA" id="ARBA00001924"/>
    </source>
</evidence>
<dbReference type="Gene3D" id="3.40.50.80">
    <property type="entry name" value="Nucleotide-binding domain of ferredoxin-NADP reductase (FNR) module"/>
    <property type="match status" value="1"/>
</dbReference>
<comment type="caution">
    <text evidence="17">The sequence shown here is derived from an EMBL/GenBank/DDBJ whole genome shotgun (WGS) entry which is preliminary data.</text>
</comment>
<evidence type="ECO:0000256" key="10">
    <source>
        <dbReference type="ARBA" id="ARBA00022723"/>
    </source>
</evidence>
<gene>
    <name evidence="17" type="ORF">TL16_g00467</name>
</gene>
<evidence type="ECO:0000256" key="12">
    <source>
        <dbReference type="ARBA" id="ARBA00023002"/>
    </source>
</evidence>
<dbReference type="InterPro" id="IPR017927">
    <property type="entry name" value="FAD-bd_FR_type"/>
</dbReference>
<keyword evidence="14" id="KW-0534">Nitrate assimilation</keyword>
<dbReference type="SUPFAM" id="SSF52343">
    <property type="entry name" value="Ferredoxin reductase-like, C-terminal NADP-linked domain"/>
    <property type="match status" value="1"/>
</dbReference>